<proteinExistence type="predicted"/>
<evidence type="ECO:0008006" key="2">
    <source>
        <dbReference type="Google" id="ProtNLM"/>
    </source>
</evidence>
<evidence type="ECO:0000313" key="1">
    <source>
        <dbReference type="EMBL" id="SVC59800.1"/>
    </source>
</evidence>
<dbReference type="AlphaFoldDB" id="A0A382NGG1"/>
<dbReference type="EMBL" id="UINC01100053">
    <property type="protein sequence ID" value="SVC59800.1"/>
    <property type="molecule type" value="Genomic_DNA"/>
</dbReference>
<dbReference type="InterPro" id="IPR018699">
    <property type="entry name" value="DUF2203"/>
</dbReference>
<dbReference type="PIRSF" id="PIRSF016498">
    <property type="entry name" value="UCP016498"/>
    <property type="match status" value="1"/>
</dbReference>
<gene>
    <name evidence="1" type="ORF">METZ01_LOCUS312654</name>
</gene>
<sequence>MIAPLVKFCLWRYTAPPTRMLTLQDCRMSRRPFTVNQANAMLPTLEEIFERLDNHRATWTQHHERLQMLDAMWGDAVEEPRNPDHEEFLGERSQLQEASEASEQVVKRDLFGQGLRLPSGGLEHGIVDFPTTLEGRWVYLCWRRGEIRITHWHEIDGGFRGRQEL</sequence>
<protein>
    <recommendedName>
        <fullName evidence="2">DUF2203 family protein</fullName>
    </recommendedName>
</protein>
<accession>A0A382NGG1</accession>
<reference evidence="1" key="1">
    <citation type="submission" date="2018-05" db="EMBL/GenBank/DDBJ databases">
        <authorList>
            <person name="Lanie J.A."/>
            <person name="Ng W.-L."/>
            <person name="Kazmierczak K.M."/>
            <person name="Andrzejewski T.M."/>
            <person name="Davidsen T.M."/>
            <person name="Wayne K.J."/>
            <person name="Tettelin H."/>
            <person name="Glass J.I."/>
            <person name="Rusch D."/>
            <person name="Podicherti R."/>
            <person name="Tsui H.-C.T."/>
            <person name="Winkler M.E."/>
        </authorList>
    </citation>
    <scope>NUCLEOTIDE SEQUENCE</scope>
</reference>
<name>A0A382NGG1_9ZZZZ</name>
<organism evidence="1">
    <name type="scientific">marine metagenome</name>
    <dbReference type="NCBI Taxonomy" id="408172"/>
    <lineage>
        <taxon>unclassified sequences</taxon>
        <taxon>metagenomes</taxon>
        <taxon>ecological metagenomes</taxon>
    </lineage>
</organism>
<dbReference type="Pfam" id="PF09969">
    <property type="entry name" value="DUF2203"/>
    <property type="match status" value="1"/>
</dbReference>
<feature type="non-terminal residue" evidence="1">
    <location>
        <position position="165"/>
    </location>
</feature>